<keyword evidence="1" id="KW-1133">Transmembrane helix</keyword>
<sequence length="107" mass="11108">YSGTAVGILTLGGTDLVSLTSPVTPIQRSVLKKKAPTLGTKVLTCGAIKGLTACCVCLLSAVSVCLTASTLLWMVVLCSAIQSSVHELTGRRTVLCTNIKGDRKCKI</sequence>
<name>A0ABN9BXL9_9NEOB</name>
<proteinExistence type="predicted"/>
<evidence type="ECO:0000313" key="3">
    <source>
        <dbReference type="Proteomes" id="UP001162483"/>
    </source>
</evidence>
<keyword evidence="1" id="KW-0472">Membrane</keyword>
<organism evidence="2 3">
    <name type="scientific">Staurois parvus</name>
    <dbReference type="NCBI Taxonomy" id="386267"/>
    <lineage>
        <taxon>Eukaryota</taxon>
        <taxon>Metazoa</taxon>
        <taxon>Chordata</taxon>
        <taxon>Craniata</taxon>
        <taxon>Vertebrata</taxon>
        <taxon>Euteleostomi</taxon>
        <taxon>Amphibia</taxon>
        <taxon>Batrachia</taxon>
        <taxon>Anura</taxon>
        <taxon>Neobatrachia</taxon>
        <taxon>Ranoidea</taxon>
        <taxon>Ranidae</taxon>
        <taxon>Staurois</taxon>
    </lineage>
</organism>
<gene>
    <name evidence="2" type="ORF">SPARVUS_LOCUS3807200</name>
</gene>
<keyword evidence="1" id="KW-0812">Transmembrane</keyword>
<evidence type="ECO:0000313" key="2">
    <source>
        <dbReference type="EMBL" id="CAI9551912.1"/>
    </source>
</evidence>
<dbReference type="Proteomes" id="UP001162483">
    <property type="component" value="Unassembled WGS sequence"/>
</dbReference>
<feature type="transmembrane region" description="Helical" evidence="1">
    <location>
        <begin position="51"/>
        <end position="76"/>
    </location>
</feature>
<accession>A0ABN9BXL9</accession>
<keyword evidence="3" id="KW-1185">Reference proteome</keyword>
<reference evidence="2" key="1">
    <citation type="submission" date="2023-05" db="EMBL/GenBank/DDBJ databases">
        <authorList>
            <person name="Stuckert A."/>
        </authorList>
    </citation>
    <scope>NUCLEOTIDE SEQUENCE</scope>
</reference>
<feature type="non-terminal residue" evidence="2">
    <location>
        <position position="1"/>
    </location>
</feature>
<feature type="non-terminal residue" evidence="2">
    <location>
        <position position="107"/>
    </location>
</feature>
<protein>
    <submittedName>
        <fullName evidence="2">Uncharacterized protein</fullName>
    </submittedName>
</protein>
<evidence type="ECO:0000256" key="1">
    <source>
        <dbReference type="SAM" id="Phobius"/>
    </source>
</evidence>
<dbReference type="EMBL" id="CATNWA010006347">
    <property type="protein sequence ID" value="CAI9551912.1"/>
    <property type="molecule type" value="Genomic_DNA"/>
</dbReference>
<comment type="caution">
    <text evidence="2">The sequence shown here is derived from an EMBL/GenBank/DDBJ whole genome shotgun (WGS) entry which is preliminary data.</text>
</comment>